<keyword evidence="3 14" id="KW-0808">Transferase</keyword>
<dbReference type="InterPro" id="IPR028005">
    <property type="entry name" value="AcTrfase_ESCO_Znf_dom"/>
</dbReference>
<dbReference type="GO" id="GO:0007064">
    <property type="term" value="P:mitotic sister chromatid cohesion"/>
    <property type="evidence" value="ECO:0007669"/>
    <property type="project" value="TreeGrafter"/>
</dbReference>
<dbReference type="InterPro" id="IPR028009">
    <property type="entry name" value="ESCO_Acetyltransf_dom"/>
</dbReference>
<dbReference type="GO" id="GO:0061733">
    <property type="term" value="F:protein-lysine-acetyltransferase activity"/>
    <property type="evidence" value="ECO:0007669"/>
    <property type="project" value="TreeGrafter"/>
</dbReference>
<feature type="compositionally biased region" description="Basic and acidic residues" evidence="11">
    <location>
        <begin position="74"/>
        <end position="96"/>
    </location>
</feature>
<dbReference type="GO" id="GO:0005634">
    <property type="term" value="C:nucleus"/>
    <property type="evidence" value="ECO:0007669"/>
    <property type="project" value="UniProtKB-SubCell"/>
</dbReference>
<keyword evidence="15" id="KW-1185">Reference proteome</keyword>
<dbReference type="Gene3D" id="3.40.630.30">
    <property type="match status" value="1"/>
</dbReference>
<name>A0A7L2TYT5_POMRU</name>
<dbReference type="PANTHER" id="PTHR45884:SF3">
    <property type="entry name" value="N-ACETYLTRANSFERASE ESCO2"/>
    <property type="match status" value="1"/>
</dbReference>
<keyword evidence="9" id="KW-0012">Acyltransferase</keyword>
<proteinExistence type="inferred from homology"/>
<evidence type="ECO:0000256" key="10">
    <source>
        <dbReference type="ARBA" id="ARBA00047902"/>
    </source>
</evidence>
<feature type="compositionally biased region" description="Polar residues" evidence="11">
    <location>
        <begin position="183"/>
        <end position="192"/>
    </location>
</feature>
<comment type="catalytic activity">
    <reaction evidence="10">
        <text>L-lysyl-[protein] + acetyl-CoA = N(6)-acetyl-L-lysyl-[protein] + CoA + H(+)</text>
        <dbReference type="Rhea" id="RHEA:45948"/>
        <dbReference type="Rhea" id="RHEA-COMP:9752"/>
        <dbReference type="Rhea" id="RHEA-COMP:10731"/>
        <dbReference type="ChEBI" id="CHEBI:15378"/>
        <dbReference type="ChEBI" id="CHEBI:29969"/>
        <dbReference type="ChEBI" id="CHEBI:57287"/>
        <dbReference type="ChEBI" id="CHEBI:57288"/>
        <dbReference type="ChEBI" id="CHEBI:61930"/>
    </reaction>
</comment>
<feature type="domain" description="N-acetyltransferase ESCO acetyl-transferase" evidence="13">
    <location>
        <begin position="441"/>
        <end position="507"/>
    </location>
</feature>
<dbReference type="AlphaFoldDB" id="A0A7L2TYT5"/>
<dbReference type="Pfam" id="PF13880">
    <property type="entry name" value="Acetyltransf_13"/>
    <property type="match status" value="1"/>
</dbReference>
<evidence type="ECO:0000256" key="11">
    <source>
        <dbReference type="SAM" id="MobiDB-lite"/>
    </source>
</evidence>
<dbReference type="EMBL" id="VYZT01064721">
    <property type="protein sequence ID" value="NXS38510.1"/>
    <property type="molecule type" value="Genomic_DNA"/>
</dbReference>
<feature type="non-terminal residue" evidence="14">
    <location>
        <position position="512"/>
    </location>
</feature>
<evidence type="ECO:0000256" key="3">
    <source>
        <dbReference type="ARBA" id="ARBA00022679"/>
    </source>
</evidence>
<dbReference type="Gene3D" id="6.10.250.1010">
    <property type="match status" value="1"/>
</dbReference>
<feature type="non-terminal residue" evidence="14">
    <location>
        <position position="1"/>
    </location>
</feature>
<keyword evidence="4" id="KW-0479">Metal-binding</keyword>
<comment type="similarity">
    <text evidence="2">Belongs to the acetyltransferase family. ECO subfamily.</text>
</comment>
<feature type="compositionally biased region" description="Polar residues" evidence="11">
    <location>
        <begin position="152"/>
        <end position="161"/>
    </location>
</feature>
<dbReference type="GO" id="GO:0000785">
    <property type="term" value="C:chromatin"/>
    <property type="evidence" value="ECO:0007669"/>
    <property type="project" value="TreeGrafter"/>
</dbReference>
<keyword evidence="8" id="KW-0131">Cell cycle</keyword>
<evidence type="ECO:0000259" key="12">
    <source>
        <dbReference type="Pfam" id="PF13878"/>
    </source>
</evidence>
<dbReference type="InterPro" id="IPR016181">
    <property type="entry name" value="Acyl_CoA_acyltransferase"/>
</dbReference>
<feature type="compositionally biased region" description="Low complexity" evidence="11">
    <location>
        <begin position="55"/>
        <end position="69"/>
    </location>
</feature>
<dbReference type="GO" id="GO:0008270">
    <property type="term" value="F:zinc ion binding"/>
    <property type="evidence" value="ECO:0007669"/>
    <property type="project" value="UniProtKB-KW"/>
</dbReference>
<dbReference type="PANTHER" id="PTHR45884">
    <property type="entry name" value="N-ACETYLTRANSFERASE ECO"/>
    <property type="match status" value="1"/>
</dbReference>
<organism evidence="14 15">
    <name type="scientific">Pomatostomus ruficeps</name>
    <name type="common">Chestnut-crowned babbler</name>
    <dbReference type="NCBI Taxonomy" id="9176"/>
    <lineage>
        <taxon>Eukaryota</taxon>
        <taxon>Metazoa</taxon>
        <taxon>Chordata</taxon>
        <taxon>Craniata</taxon>
        <taxon>Vertebrata</taxon>
        <taxon>Euteleostomi</taxon>
        <taxon>Archelosauria</taxon>
        <taxon>Archosauria</taxon>
        <taxon>Dinosauria</taxon>
        <taxon>Saurischia</taxon>
        <taxon>Theropoda</taxon>
        <taxon>Coelurosauria</taxon>
        <taxon>Aves</taxon>
        <taxon>Neognathae</taxon>
        <taxon>Neoaves</taxon>
        <taxon>Telluraves</taxon>
        <taxon>Australaves</taxon>
        <taxon>Passeriformes</taxon>
        <taxon>Sylvioidea</taxon>
        <taxon>Timaliidae</taxon>
        <taxon>Pomatostomus</taxon>
    </lineage>
</organism>
<feature type="compositionally biased region" description="Basic and acidic residues" evidence="11">
    <location>
        <begin position="15"/>
        <end position="25"/>
    </location>
</feature>
<protein>
    <submittedName>
        <fullName evidence="14">ESCO2 acetyltransferase</fullName>
    </submittedName>
</protein>
<evidence type="ECO:0000256" key="1">
    <source>
        <dbReference type="ARBA" id="ARBA00004123"/>
    </source>
</evidence>
<comment type="caution">
    <text evidence="14">The sequence shown here is derived from an EMBL/GenBank/DDBJ whole genome shotgun (WGS) entry which is preliminary data.</text>
</comment>
<feature type="region of interest" description="Disordered" evidence="11">
    <location>
        <begin position="15"/>
        <end position="112"/>
    </location>
</feature>
<feature type="region of interest" description="Disordered" evidence="11">
    <location>
        <begin position="261"/>
        <end position="283"/>
    </location>
</feature>
<feature type="region of interest" description="Disordered" evidence="11">
    <location>
        <begin position="137"/>
        <end position="197"/>
    </location>
</feature>
<comment type="subcellular location">
    <subcellularLocation>
        <location evidence="1">Nucleus</location>
    </subcellularLocation>
</comment>
<sequence length="512" mass="55733">AVPVAAFYGKHRSYLDPLERKRLRELQGGNFPGKPGGNSGNLGGNSGKAGGNRNPGGNSRNPSRNPGRNRGSKGKADPRRIPKTGKEKGQIPERKSSGNPGNSGNAVGKQPEFPRRVLSLGVRPALRLPLGAAFFGAGKRARKKPGEAQKNPGESQKNPGESQKIPGESQKIPGESQKIPGESQKNSGQSQKILGEDPIPAFPKIPSQLFQGSQLDFPGILCAGNSLPSLPAPHRHSRFFLVFPAFFPTFSRFSRPLEELPGPFGNGASGKAAPDPGSRRESKERARLSWDQLIIDAGQRQLGPAQCRSCGMLFAPGIPEDRLQHLRHHRTLRQGIRCAGWKNERVVAEFWDGKIILVLPGDPKYALKKAEEVRELVDSELGFPPGSARQPQHSRIYLFVDPGKSVLGCLVAESISQAFRVLPDSPVSLRGWRCSDDPEGAVCGISRLWVLPARRRSGIARRMLDALRRTFVFGAVLNSRDLAFSDPTPDGRAFAARYCGRNDFLVYNFLHG</sequence>
<evidence type="ECO:0000256" key="8">
    <source>
        <dbReference type="ARBA" id="ARBA00023306"/>
    </source>
</evidence>
<dbReference type="CDD" id="cd04301">
    <property type="entry name" value="NAT_SF"/>
    <property type="match status" value="1"/>
</dbReference>
<keyword evidence="6" id="KW-0862">Zinc</keyword>
<accession>A0A7L2TYT5</accession>
<dbReference type="OrthoDB" id="428854at2759"/>
<evidence type="ECO:0000256" key="7">
    <source>
        <dbReference type="ARBA" id="ARBA00023242"/>
    </source>
</evidence>
<keyword evidence="7" id="KW-0539">Nucleus</keyword>
<keyword evidence="5" id="KW-0863">Zinc-finger</keyword>
<evidence type="ECO:0000313" key="14">
    <source>
        <dbReference type="EMBL" id="NXS38510.1"/>
    </source>
</evidence>
<gene>
    <name evidence="14" type="primary">Esco2</name>
    <name evidence="14" type="ORF">POSRUF_R10743</name>
</gene>
<evidence type="ECO:0000259" key="13">
    <source>
        <dbReference type="Pfam" id="PF13880"/>
    </source>
</evidence>
<evidence type="ECO:0000256" key="9">
    <source>
        <dbReference type="ARBA" id="ARBA00023315"/>
    </source>
</evidence>
<dbReference type="Pfam" id="PF13878">
    <property type="entry name" value="zf-C2H2_3"/>
    <property type="match status" value="1"/>
</dbReference>
<feature type="domain" description="N-acetyltransferase ESCO zinc-finger" evidence="12">
    <location>
        <begin position="292"/>
        <end position="330"/>
    </location>
</feature>
<dbReference type="Proteomes" id="UP000583496">
    <property type="component" value="Unassembled WGS sequence"/>
</dbReference>
<evidence type="ECO:0000256" key="4">
    <source>
        <dbReference type="ARBA" id="ARBA00022723"/>
    </source>
</evidence>
<evidence type="ECO:0000256" key="2">
    <source>
        <dbReference type="ARBA" id="ARBA00005816"/>
    </source>
</evidence>
<evidence type="ECO:0000313" key="15">
    <source>
        <dbReference type="Proteomes" id="UP000583496"/>
    </source>
</evidence>
<feature type="compositionally biased region" description="Gly residues" evidence="11">
    <location>
        <begin position="30"/>
        <end position="54"/>
    </location>
</feature>
<reference evidence="14 15" key="1">
    <citation type="submission" date="2019-09" db="EMBL/GenBank/DDBJ databases">
        <title>Bird 10,000 Genomes (B10K) Project - Family phase.</title>
        <authorList>
            <person name="Zhang G."/>
        </authorList>
    </citation>
    <scope>NUCLEOTIDE SEQUENCE [LARGE SCALE GENOMIC DNA]</scope>
    <source>
        <strain evidence="14">B10K-DU-002-71</strain>
        <tissue evidence="14">Muscle</tissue>
    </source>
</reference>
<evidence type="ECO:0000256" key="6">
    <source>
        <dbReference type="ARBA" id="ARBA00022833"/>
    </source>
</evidence>
<evidence type="ECO:0000256" key="5">
    <source>
        <dbReference type="ARBA" id="ARBA00022771"/>
    </source>
</evidence>
<dbReference type="SUPFAM" id="SSF55729">
    <property type="entry name" value="Acyl-CoA N-acyltransferases (Nat)"/>
    <property type="match status" value="1"/>
</dbReference>